<organism evidence="1 2">
    <name type="scientific">Colletotrichum musicola</name>
    <dbReference type="NCBI Taxonomy" id="2175873"/>
    <lineage>
        <taxon>Eukaryota</taxon>
        <taxon>Fungi</taxon>
        <taxon>Dikarya</taxon>
        <taxon>Ascomycota</taxon>
        <taxon>Pezizomycotina</taxon>
        <taxon>Sordariomycetes</taxon>
        <taxon>Hypocreomycetidae</taxon>
        <taxon>Glomerellales</taxon>
        <taxon>Glomerellaceae</taxon>
        <taxon>Colletotrichum</taxon>
        <taxon>Colletotrichum orchidearum species complex</taxon>
    </lineage>
</organism>
<dbReference type="PANTHER" id="PTHR35179:SF1">
    <property type="entry name" value="INTEGRAL MEMBRANE PROTEIN"/>
    <property type="match status" value="1"/>
</dbReference>
<dbReference type="PANTHER" id="PTHR35179">
    <property type="entry name" value="PROTEIN CBG02620"/>
    <property type="match status" value="1"/>
</dbReference>
<dbReference type="Proteomes" id="UP000639643">
    <property type="component" value="Unassembled WGS sequence"/>
</dbReference>
<evidence type="ECO:0008006" key="3">
    <source>
        <dbReference type="Google" id="ProtNLM"/>
    </source>
</evidence>
<protein>
    <recommendedName>
        <fullName evidence="3">Geranylgeranyl pyrophosphate synthetase</fullName>
    </recommendedName>
</protein>
<dbReference type="AlphaFoldDB" id="A0A8H6K676"/>
<gene>
    <name evidence="1" type="ORF">CMUS01_09946</name>
</gene>
<evidence type="ECO:0000313" key="1">
    <source>
        <dbReference type="EMBL" id="KAF6825143.1"/>
    </source>
</evidence>
<dbReference type="OrthoDB" id="420564at2759"/>
<accession>A0A8H6K676</accession>
<keyword evidence="2" id="KW-1185">Reference proteome</keyword>
<comment type="caution">
    <text evidence="1">The sequence shown here is derived from an EMBL/GenBank/DDBJ whole genome shotgun (WGS) entry which is preliminary data.</text>
</comment>
<sequence>MADTKRPHPREAWISSDASVSSTAGSELVCTYNWKNCDGAKIHVPGYAPIWQDIPLPIRLPKDQGTYFIDQNASRVPEFPFEPLFRATVSMNPSFRFDDVDVLVNRNSLRKLLDFSTGRRQDSFRINLHLVDRTLVVERCERSARELIRGYQNAGFGRSFEGAFTKHPAGLEDSAAHHRALKYQLGSLTCVDRFEVDACYQQKEGDDTEVLTSAMEQLSMGNRKRSYQQRTGNSTDGTNLAAEIKTAKVGKPKNMGTIMPQLWFGRTPWLIIGRHNDGLFEEVKITNTGSQFGDWEDKQQANLRKLAAVLAELREAVEANGGGNCVAICEKATAPPVIGVFPSTVARKAVPNDLRRQLWNSTSSS</sequence>
<evidence type="ECO:0000313" key="2">
    <source>
        <dbReference type="Proteomes" id="UP000639643"/>
    </source>
</evidence>
<name>A0A8H6K676_9PEZI</name>
<reference evidence="1" key="1">
    <citation type="journal article" date="2020" name="Phytopathology">
        <title>Genome Sequence Resources of Colletotrichum truncatum, C. plurivorum, C. musicola, and C. sojae: Four Species Pathogenic to Soybean (Glycine max).</title>
        <authorList>
            <person name="Rogerio F."/>
            <person name="Boufleur T.R."/>
            <person name="Ciampi-Guillardi M."/>
            <person name="Sukno S.A."/>
            <person name="Thon M.R."/>
            <person name="Massola Junior N.S."/>
            <person name="Baroncelli R."/>
        </authorList>
    </citation>
    <scope>NUCLEOTIDE SEQUENCE</scope>
    <source>
        <strain evidence="1">LFN0074</strain>
    </source>
</reference>
<proteinExistence type="predicted"/>
<dbReference type="EMBL" id="WIGM01000440">
    <property type="protein sequence ID" value="KAF6825143.1"/>
    <property type="molecule type" value="Genomic_DNA"/>
</dbReference>